<keyword evidence="2" id="KW-0963">Cytoplasm</keyword>
<dbReference type="OrthoDB" id="8888059at2759"/>
<dbReference type="Ensembl" id="ENSECRT00000024812.1">
    <property type="protein sequence ID" value="ENSECRP00000024279.1"/>
    <property type="gene ID" value="ENSECRG00000016447.1"/>
</dbReference>
<organism evidence="9 10">
    <name type="scientific">Erpetoichthys calabaricus</name>
    <name type="common">Rope fish</name>
    <name type="synonym">Calamoichthys calabaricus</name>
    <dbReference type="NCBI Taxonomy" id="27687"/>
    <lineage>
        <taxon>Eukaryota</taxon>
        <taxon>Metazoa</taxon>
        <taxon>Chordata</taxon>
        <taxon>Craniata</taxon>
        <taxon>Vertebrata</taxon>
        <taxon>Euteleostomi</taxon>
        <taxon>Actinopterygii</taxon>
        <taxon>Polypteriformes</taxon>
        <taxon>Polypteridae</taxon>
        <taxon>Erpetoichthys</taxon>
    </lineage>
</organism>
<accession>A0A8C4SYP4</accession>
<evidence type="ECO:0000256" key="2">
    <source>
        <dbReference type="ARBA" id="ARBA00022490"/>
    </source>
</evidence>
<dbReference type="CDD" id="cd08330">
    <property type="entry name" value="CARD_ASC_NALP1"/>
    <property type="match status" value="1"/>
</dbReference>
<dbReference type="GO" id="GO:0042981">
    <property type="term" value="P:regulation of apoptotic process"/>
    <property type="evidence" value="ECO:0007669"/>
    <property type="project" value="InterPro"/>
</dbReference>
<dbReference type="InterPro" id="IPR004020">
    <property type="entry name" value="DAPIN"/>
</dbReference>
<feature type="domain" description="Pyrin" evidence="8">
    <location>
        <begin position="1"/>
        <end position="90"/>
    </location>
</feature>
<dbReference type="Pfam" id="PF02758">
    <property type="entry name" value="PYRIN"/>
    <property type="match status" value="1"/>
</dbReference>
<dbReference type="GO" id="GO:0061702">
    <property type="term" value="C:canonical inflammasome complex"/>
    <property type="evidence" value="ECO:0007669"/>
    <property type="project" value="UniProtKB-SubCell"/>
</dbReference>
<dbReference type="AlphaFoldDB" id="A0A8C4SYP4"/>
<dbReference type="InterPro" id="IPR001315">
    <property type="entry name" value="CARD"/>
</dbReference>
<keyword evidence="6" id="KW-1271">Inflammasome</keyword>
<dbReference type="GeneTree" id="ENSGT00940000164898"/>
<dbReference type="GO" id="GO:0006954">
    <property type="term" value="P:inflammatory response"/>
    <property type="evidence" value="ECO:0007669"/>
    <property type="project" value="UniProtKB-KW"/>
</dbReference>
<dbReference type="PROSITE" id="PS50824">
    <property type="entry name" value="DAPIN"/>
    <property type="match status" value="1"/>
</dbReference>
<dbReference type="FunFam" id="1.10.533.10:FF:000013">
    <property type="entry name" value="Apoptosis-associated speck-like protein containing a CARD"/>
    <property type="match status" value="1"/>
</dbReference>
<dbReference type="GeneID" id="114667876"/>
<feature type="domain" description="CARD" evidence="7">
    <location>
        <begin position="103"/>
        <end position="192"/>
    </location>
</feature>
<evidence type="ECO:0008006" key="11">
    <source>
        <dbReference type="Google" id="ProtNLM"/>
    </source>
</evidence>
<dbReference type="Pfam" id="PF00619">
    <property type="entry name" value="CARD"/>
    <property type="match status" value="1"/>
</dbReference>
<protein>
    <recommendedName>
        <fullName evidence="11">Apoptosis-associated speck-like protein containing a CARD</fullName>
    </recommendedName>
</protein>
<dbReference type="PROSITE" id="PS50209">
    <property type="entry name" value="CARD"/>
    <property type="match status" value="1"/>
</dbReference>
<reference evidence="9" key="3">
    <citation type="submission" date="2025-09" db="UniProtKB">
        <authorList>
            <consortium name="Ensembl"/>
        </authorList>
    </citation>
    <scope>IDENTIFICATION</scope>
</reference>
<proteinExistence type="predicted"/>
<dbReference type="CDD" id="cd08321">
    <property type="entry name" value="Pyrin_ASC-like"/>
    <property type="match status" value="1"/>
</dbReference>
<dbReference type="SUPFAM" id="SSF47986">
    <property type="entry name" value="DEATH domain"/>
    <property type="match status" value="2"/>
</dbReference>
<keyword evidence="3" id="KW-0399">Innate immunity</keyword>
<evidence type="ECO:0000256" key="1">
    <source>
        <dbReference type="ARBA" id="ARBA00004110"/>
    </source>
</evidence>
<dbReference type="InterPro" id="IPR033516">
    <property type="entry name" value="CARD8/ASC/NALP1_CARD"/>
</dbReference>
<reference evidence="9" key="2">
    <citation type="submission" date="2025-08" db="UniProtKB">
        <authorList>
            <consortium name="Ensembl"/>
        </authorList>
    </citation>
    <scope>IDENTIFICATION</scope>
</reference>
<evidence type="ECO:0000256" key="3">
    <source>
        <dbReference type="ARBA" id="ARBA00022588"/>
    </source>
</evidence>
<evidence type="ECO:0000259" key="7">
    <source>
        <dbReference type="PROSITE" id="PS50209"/>
    </source>
</evidence>
<keyword evidence="4" id="KW-0391">Immunity</keyword>
<evidence type="ECO:0000256" key="4">
    <source>
        <dbReference type="ARBA" id="ARBA00022859"/>
    </source>
</evidence>
<dbReference type="InterPro" id="IPR051249">
    <property type="entry name" value="NLRP_Inflammasome"/>
</dbReference>
<name>A0A8C4SYP4_ERPCA</name>
<gene>
    <name evidence="9" type="primary">LOC114667876</name>
</gene>
<dbReference type="InterPro" id="IPR011029">
    <property type="entry name" value="DEATH-like_dom_sf"/>
</dbReference>
<dbReference type="Proteomes" id="UP000694620">
    <property type="component" value="Chromosome 17"/>
</dbReference>
<evidence type="ECO:0000259" key="8">
    <source>
        <dbReference type="PROSITE" id="PS50824"/>
    </source>
</evidence>
<reference evidence="9" key="1">
    <citation type="submission" date="2021-06" db="EMBL/GenBank/DDBJ databases">
        <authorList>
            <consortium name="Wellcome Sanger Institute Data Sharing"/>
        </authorList>
    </citation>
    <scope>NUCLEOTIDE SEQUENCE [LARGE SCALE GENOMIC DNA]</scope>
</reference>
<evidence type="ECO:0000313" key="9">
    <source>
        <dbReference type="Ensembl" id="ENSECRP00000024279.1"/>
    </source>
</evidence>
<comment type="subcellular location">
    <subcellularLocation>
        <location evidence="1">Inflammasome</location>
    </subcellularLocation>
</comment>
<dbReference type="SMART" id="SM01289">
    <property type="entry name" value="PYRIN"/>
    <property type="match status" value="1"/>
</dbReference>
<evidence type="ECO:0000313" key="10">
    <source>
        <dbReference type="Proteomes" id="UP000694620"/>
    </source>
</evidence>
<dbReference type="PANTHER" id="PTHR46985">
    <property type="entry name" value="NACHT, LRR AND PYD DOMAINS-CONTAINING PROTEIN 1"/>
    <property type="match status" value="1"/>
</dbReference>
<keyword evidence="10" id="KW-1185">Reference proteome</keyword>
<dbReference type="PANTHER" id="PTHR46985:SF2">
    <property type="entry name" value="APOPTOSIS-ASSOCIATED SPECK-LIKE PROTEIN CONTAINING A CARD"/>
    <property type="match status" value="1"/>
</dbReference>
<evidence type="ECO:0000256" key="5">
    <source>
        <dbReference type="ARBA" id="ARBA00023198"/>
    </source>
</evidence>
<dbReference type="RefSeq" id="XP_028679218.1">
    <property type="nucleotide sequence ID" value="XM_028823385.2"/>
</dbReference>
<sequence length="192" mass="21909">MERSIKDHIVDALDNLLEKELKRFRDEISSQTFYGVKIARGKVEHADSIDLANLIISSHTEGKAVEVTVMVLRKIGQNQEAAELECKAGRNAQGAQFGQQVQSFEGPANFLEKHREALIQRVTMVPPILDSLLSKKLIDNECYDEVLSEPTNQRKMRRLYAMVSAWGTKEKLEFFNTLKEKQPYLIEDLMGK</sequence>
<evidence type="ECO:0000256" key="6">
    <source>
        <dbReference type="ARBA" id="ARBA00023233"/>
    </source>
</evidence>
<dbReference type="GO" id="GO:0045087">
    <property type="term" value="P:innate immune response"/>
    <property type="evidence" value="ECO:0007669"/>
    <property type="project" value="UniProtKB-KW"/>
</dbReference>
<keyword evidence="5" id="KW-0395">Inflammatory response</keyword>
<dbReference type="Gene3D" id="1.10.533.10">
    <property type="entry name" value="Death Domain, Fas"/>
    <property type="match status" value="2"/>
</dbReference>